<keyword evidence="4" id="KW-1185">Reference proteome</keyword>
<evidence type="ECO:0000256" key="1">
    <source>
        <dbReference type="SAM" id="Coils"/>
    </source>
</evidence>
<feature type="transmembrane region" description="Helical" evidence="2">
    <location>
        <begin position="113"/>
        <end position="143"/>
    </location>
</feature>
<dbReference type="Proteomes" id="UP000822862">
    <property type="component" value="Chromosome"/>
</dbReference>
<sequence>MSIQSSSVLTITLPLKTIMELKESNCELQKKYKKAVTELKVTLQANEILKNENTELKNDNIKLKGSQTKEETLIQLMEEDLQSSKRVLQCVCAIADAILGSGLVLAFPPAGAAIALGGTGSAIVGVSTAGAAVTGGCLVAPVIHEKTHKALIQQVQNFKAKKEVSKKAEQSNSNQ</sequence>
<organism evidence="3 4">
    <name type="scientific">Candidatus Rhabdochlamydia porcellionis</name>
    <dbReference type="NCBI Taxonomy" id="225148"/>
    <lineage>
        <taxon>Bacteria</taxon>
        <taxon>Pseudomonadati</taxon>
        <taxon>Chlamydiota</taxon>
        <taxon>Chlamydiia</taxon>
        <taxon>Parachlamydiales</taxon>
        <taxon>Candidatus Rhabdochlamydiaceae</taxon>
        <taxon>Candidatus Rhabdochlamydia</taxon>
    </lineage>
</organism>
<dbReference type="EMBL" id="CP075585">
    <property type="protein sequence ID" value="QZA59286.1"/>
    <property type="molecule type" value="Genomic_DNA"/>
</dbReference>
<keyword evidence="2" id="KW-0472">Membrane</keyword>
<evidence type="ECO:0000313" key="4">
    <source>
        <dbReference type="Proteomes" id="UP000822862"/>
    </source>
</evidence>
<evidence type="ECO:0000256" key="2">
    <source>
        <dbReference type="SAM" id="Phobius"/>
    </source>
</evidence>
<reference evidence="3 4" key="2">
    <citation type="submission" date="2021-05" db="EMBL/GenBank/DDBJ databases">
        <title>Ecology and evolution of chlamydial symbionts of arthropods.</title>
        <authorList>
            <person name="Halter T."/>
            <person name="Sixt B.S."/>
            <person name="Toenshoff E.R."/>
            <person name="Koestlbacher S."/>
            <person name="Schulz F."/>
            <person name="Kostanjsek R."/>
            <person name="Collingro A."/>
            <person name="Hendrickx F."/>
            <person name="Horn M."/>
        </authorList>
    </citation>
    <scope>NUCLEOTIDE SEQUENCE [LARGE SCALE GENOMIC DNA]</scope>
    <source>
        <strain evidence="3 4">15C</strain>
    </source>
</reference>
<keyword evidence="2" id="KW-0812">Transmembrane</keyword>
<accession>A0ABX8Z0T5</accession>
<keyword evidence="1" id="KW-0175">Coiled coil</keyword>
<name>A0ABX8Z0T5_9BACT</name>
<proteinExistence type="predicted"/>
<evidence type="ECO:0000313" key="3">
    <source>
        <dbReference type="EMBL" id="QZA59286.1"/>
    </source>
</evidence>
<dbReference type="RefSeq" id="WP_194845204.1">
    <property type="nucleotide sequence ID" value="NZ_CP075585.1"/>
</dbReference>
<feature type="transmembrane region" description="Helical" evidence="2">
    <location>
        <begin position="87"/>
        <end position="107"/>
    </location>
</feature>
<keyword evidence="2" id="KW-1133">Transmembrane helix</keyword>
<reference evidence="3 4" key="1">
    <citation type="submission" date="2020-01" db="EMBL/GenBank/DDBJ databases">
        <authorList>
            <person name="Sixt B."/>
            <person name="Schulz F."/>
            <person name="Kostanjsek R."/>
            <person name="Koestlbacher S."/>
            <person name="Collingro A."/>
            <person name="Toenshoff E."/>
            <person name="Horn M."/>
        </authorList>
    </citation>
    <scope>NUCLEOTIDE SEQUENCE [LARGE SCALE GENOMIC DNA]</scope>
    <source>
        <strain evidence="3 4">15C</strain>
    </source>
</reference>
<protein>
    <submittedName>
        <fullName evidence="3">Uncharacterized protein</fullName>
    </submittedName>
</protein>
<gene>
    <name evidence="3" type="ORF">RHAB15C_0001172</name>
</gene>
<feature type="coiled-coil region" evidence="1">
    <location>
        <begin position="39"/>
        <end position="66"/>
    </location>
</feature>